<dbReference type="InterPro" id="IPR006015">
    <property type="entry name" value="Universal_stress_UspA"/>
</dbReference>
<name>A0A495JW48_9ACTN</name>
<dbReference type="InterPro" id="IPR014729">
    <property type="entry name" value="Rossmann-like_a/b/a_fold"/>
</dbReference>
<keyword evidence="4" id="KW-1185">Reference proteome</keyword>
<dbReference type="OrthoDB" id="3174546at2"/>
<dbReference type="PRINTS" id="PR01438">
    <property type="entry name" value="UNVRSLSTRESS"/>
</dbReference>
<dbReference type="PANTHER" id="PTHR31964">
    <property type="entry name" value="ADENINE NUCLEOTIDE ALPHA HYDROLASES-LIKE SUPERFAMILY PROTEIN"/>
    <property type="match status" value="1"/>
</dbReference>
<proteinExistence type="inferred from homology"/>
<evidence type="ECO:0000256" key="1">
    <source>
        <dbReference type="ARBA" id="ARBA00008791"/>
    </source>
</evidence>
<dbReference type="AlphaFoldDB" id="A0A495JW48"/>
<accession>A0A495JW48</accession>
<dbReference type="Proteomes" id="UP000277671">
    <property type="component" value="Unassembled WGS sequence"/>
</dbReference>
<comment type="caution">
    <text evidence="3">The sequence shown here is derived from an EMBL/GenBank/DDBJ whole genome shotgun (WGS) entry which is preliminary data.</text>
</comment>
<reference evidence="3 4" key="1">
    <citation type="submission" date="2018-10" db="EMBL/GenBank/DDBJ databases">
        <title>Sequencing the genomes of 1000 actinobacteria strains.</title>
        <authorList>
            <person name="Klenk H.-P."/>
        </authorList>
    </citation>
    <scope>NUCLEOTIDE SEQUENCE [LARGE SCALE GENOMIC DNA]</scope>
    <source>
        <strain evidence="3 4">DSM 45175</strain>
    </source>
</reference>
<evidence type="ECO:0000313" key="3">
    <source>
        <dbReference type="EMBL" id="RKR93197.1"/>
    </source>
</evidence>
<evidence type="ECO:0000313" key="4">
    <source>
        <dbReference type="Proteomes" id="UP000277671"/>
    </source>
</evidence>
<evidence type="ECO:0000259" key="2">
    <source>
        <dbReference type="Pfam" id="PF00582"/>
    </source>
</evidence>
<dbReference type="InterPro" id="IPR006016">
    <property type="entry name" value="UspA"/>
</dbReference>
<dbReference type="SUPFAM" id="SSF52402">
    <property type="entry name" value="Adenine nucleotide alpha hydrolases-like"/>
    <property type="match status" value="2"/>
</dbReference>
<gene>
    <name evidence="3" type="ORF">BDK92_7718</name>
</gene>
<dbReference type="Gene3D" id="3.40.50.620">
    <property type="entry name" value="HUPs"/>
    <property type="match status" value="2"/>
</dbReference>
<feature type="domain" description="UspA" evidence="2">
    <location>
        <begin position="153"/>
        <end position="290"/>
    </location>
</feature>
<feature type="domain" description="UspA" evidence="2">
    <location>
        <begin position="8"/>
        <end position="145"/>
    </location>
</feature>
<dbReference type="PANTHER" id="PTHR31964:SF113">
    <property type="entry name" value="USPA DOMAIN-CONTAINING PROTEIN"/>
    <property type="match status" value="1"/>
</dbReference>
<dbReference type="Pfam" id="PF00582">
    <property type="entry name" value="Usp"/>
    <property type="match status" value="2"/>
</dbReference>
<comment type="similarity">
    <text evidence="1">Belongs to the universal stress protein A family.</text>
</comment>
<dbReference type="RefSeq" id="WP_121162909.1">
    <property type="nucleotide sequence ID" value="NZ_RBKT01000001.1"/>
</dbReference>
<sequence>MEPTSTSPVVVGVDGSSTGLAAVHLAADAAVRRSRPLRVVHAFVWPKLRVSGKPSPAGPAEGGLRHQAERVVTEAVAEARAAAPGLPVYGEVVAGFATAVLVGESTRADLVVVGDHGLGGLTSLIIGSVAVQVTTHAASPVLVARGRPDPSGPVVVGIDGSGLSAKAIAFAVEEASVRRTHVVAVHAYRHPVSTQAGDVLPVVHDREALRDDEGRVLAESVAGWRERYPQVEISRRLMPGRAAPALVELSRYAQLVVVGGHGRGALTGLLLGSVSQHVLHHAECPVAVVPHPAPITEPRFRTIADSDPHTHPRP</sequence>
<protein>
    <submittedName>
        <fullName evidence="3">Nucleotide-binding universal stress UspA family protein</fullName>
    </submittedName>
</protein>
<dbReference type="EMBL" id="RBKT01000001">
    <property type="protein sequence ID" value="RKR93197.1"/>
    <property type="molecule type" value="Genomic_DNA"/>
</dbReference>
<organism evidence="3 4">
    <name type="scientific">Micromonospora pisi</name>
    <dbReference type="NCBI Taxonomy" id="589240"/>
    <lineage>
        <taxon>Bacteria</taxon>
        <taxon>Bacillati</taxon>
        <taxon>Actinomycetota</taxon>
        <taxon>Actinomycetes</taxon>
        <taxon>Micromonosporales</taxon>
        <taxon>Micromonosporaceae</taxon>
        <taxon>Micromonospora</taxon>
    </lineage>
</organism>